<evidence type="ECO:0000259" key="6">
    <source>
        <dbReference type="SMART" id="SM00385"/>
    </source>
</evidence>
<dbReference type="GO" id="GO:0051726">
    <property type="term" value="P:regulation of cell cycle"/>
    <property type="evidence" value="ECO:0007669"/>
    <property type="project" value="UniProtKB-ARBA"/>
</dbReference>
<dbReference type="InterPro" id="IPR006671">
    <property type="entry name" value="Cyclin_N"/>
</dbReference>
<dbReference type="GO" id="GO:0016538">
    <property type="term" value="F:cyclin-dependent protein serine/threonine kinase regulator activity"/>
    <property type="evidence" value="ECO:0007669"/>
    <property type="project" value="UniProtKB-ARBA"/>
</dbReference>
<reference evidence="7" key="1">
    <citation type="journal article" date="2021" name="Open Biol.">
        <title>Shared evolutionary footprints suggest mitochondrial oxidative damage underlies multiple complex I losses in fungi.</title>
        <authorList>
            <person name="Schikora-Tamarit M.A."/>
            <person name="Marcet-Houben M."/>
            <person name="Nosek J."/>
            <person name="Gabaldon T."/>
        </authorList>
    </citation>
    <scope>NUCLEOTIDE SEQUENCE</scope>
    <source>
        <strain evidence="7">CBS6075</strain>
    </source>
</reference>
<dbReference type="SMART" id="SM00385">
    <property type="entry name" value="CYCLIN"/>
    <property type="match status" value="2"/>
</dbReference>
<reference evidence="7" key="2">
    <citation type="submission" date="2021-01" db="EMBL/GenBank/DDBJ databases">
        <authorList>
            <person name="Schikora-Tamarit M.A."/>
        </authorList>
    </citation>
    <scope>NUCLEOTIDE SEQUENCE</scope>
    <source>
        <strain evidence="7">CBS6075</strain>
    </source>
</reference>
<feature type="domain" description="Cyclin-like" evidence="6">
    <location>
        <begin position="192"/>
        <end position="301"/>
    </location>
</feature>
<accession>A0A9P8NZM3</accession>
<dbReference type="SUPFAM" id="SSF47954">
    <property type="entry name" value="Cyclin-like"/>
    <property type="match status" value="2"/>
</dbReference>
<dbReference type="GeneID" id="70238107"/>
<keyword evidence="8" id="KW-1185">Reference proteome</keyword>
<feature type="domain" description="Cyclin-like" evidence="6">
    <location>
        <begin position="74"/>
        <end position="160"/>
    </location>
</feature>
<dbReference type="InterPro" id="IPR036915">
    <property type="entry name" value="Cyclin-like_sf"/>
</dbReference>
<evidence type="ECO:0000256" key="3">
    <source>
        <dbReference type="ARBA" id="ARBA00023127"/>
    </source>
</evidence>
<keyword evidence="3 5" id="KW-0195">Cyclin</keyword>
<dbReference type="CDD" id="cd20559">
    <property type="entry name" value="CYCLIN_ScCLN_like"/>
    <property type="match status" value="1"/>
</dbReference>
<evidence type="ECO:0000256" key="1">
    <source>
        <dbReference type="ARBA" id="ARBA00008742"/>
    </source>
</evidence>
<dbReference type="Pfam" id="PF00134">
    <property type="entry name" value="Cyclin_N"/>
    <property type="match status" value="1"/>
</dbReference>
<keyword evidence="4" id="KW-0131">Cell cycle</keyword>
<keyword evidence="2" id="KW-0132">Cell division</keyword>
<name>A0A9P8NZM3_9ASCO</name>
<dbReference type="FunFam" id="1.10.472.10:FF:000010">
    <property type="entry name" value="G1/S-specific cyclin Cln1"/>
    <property type="match status" value="1"/>
</dbReference>
<dbReference type="OrthoDB" id="5590282at2759"/>
<dbReference type="InterPro" id="IPR039361">
    <property type="entry name" value="Cyclin"/>
</dbReference>
<evidence type="ECO:0000313" key="7">
    <source>
        <dbReference type="EMBL" id="KAH3661964.1"/>
    </source>
</evidence>
<dbReference type="PANTHER" id="PTHR10177">
    <property type="entry name" value="CYCLINS"/>
    <property type="match status" value="1"/>
</dbReference>
<evidence type="ECO:0000256" key="4">
    <source>
        <dbReference type="ARBA" id="ARBA00023306"/>
    </source>
</evidence>
<dbReference type="InterPro" id="IPR013763">
    <property type="entry name" value="Cyclin-like_dom"/>
</dbReference>
<evidence type="ECO:0000256" key="2">
    <source>
        <dbReference type="ARBA" id="ARBA00022618"/>
    </source>
</evidence>
<comment type="caution">
    <text evidence="7">The sequence shown here is derived from an EMBL/GenBank/DDBJ whole genome shotgun (WGS) entry which is preliminary data.</text>
</comment>
<dbReference type="GO" id="GO:0044843">
    <property type="term" value="P:cell cycle G1/S phase transition"/>
    <property type="evidence" value="ECO:0007669"/>
    <property type="project" value="UniProtKB-ARBA"/>
</dbReference>
<dbReference type="EMBL" id="JAEUBE010000414">
    <property type="protein sequence ID" value="KAH3661964.1"/>
    <property type="molecule type" value="Genomic_DNA"/>
</dbReference>
<organism evidence="7 8">
    <name type="scientific">Ogataea philodendri</name>
    <dbReference type="NCBI Taxonomy" id="1378263"/>
    <lineage>
        <taxon>Eukaryota</taxon>
        <taxon>Fungi</taxon>
        <taxon>Dikarya</taxon>
        <taxon>Ascomycota</taxon>
        <taxon>Saccharomycotina</taxon>
        <taxon>Pichiomycetes</taxon>
        <taxon>Pichiales</taxon>
        <taxon>Pichiaceae</taxon>
        <taxon>Ogataea</taxon>
    </lineage>
</organism>
<dbReference type="RefSeq" id="XP_046059068.1">
    <property type="nucleotide sequence ID" value="XM_046207401.1"/>
</dbReference>
<comment type="similarity">
    <text evidence="1 5">Belongs to the cyclin family.</text>
</comment>
<protein>
    <recommendedName>
        <fullName evidence="6">Cyclin-like domain-containing protein</fullName>
    </recommendedName>
</protein>
<evidence type="ECO:0000313" key="8">
    <source>
        <dbReference type="Proteomes" id="UP000769157"/>
    </source>
</evidence>
<dbReference type="Gene3D" id="1.10.472.10">
    <property type="entry name" value="Cyclin-like"/>
    <property type="match status" value="2"/>
</dbReference>
<dbReference type="AlphaFoldDB" id="A0A9P8NZM3"/>
<dbReference type="Proteomes" id="UP000769157">
    <property type="component" value="Unassembled WGS sequence"/>
</dbReference>
<evidence type="ECO:0000256" key="5">
    <source>
        <dbReference type="RuleBase" id="RU000383"/>
    </source>
</evidence>
<sequence length="484" mass="55578">MREKAYGPPRRSHNQVYPPRLEAIENRRNRVVVNEYLSTITAHLQTLENSSQASAAMIDLQPEVKWFMRPYLVNFIIQMHASLKLKPQTLFLCWNIIDRYCAKRIAFKQHYQLIGCTSLWIAAKYEDKKSRVPTVTELSLMCSNVYDESMFKEMEIHILSTLGWSIGHTSLEDILQLSIKSCDHDGKERLNKPLDQYRSNLPTVSAILAISRYLCELSLYEREYLNHKASLVGITAHLMACSMLKLETGSMWLEGVYQKYQHQKYLLKNRQLPTPVTPSKSFKYFNDDMSDINEMETDQLERLGRAQSVNSINNAYGPFINGFEGLETVSEVRQISLMLLKSLLNPPEVLIEKYSQLGVITVIKNFVSESHLEYLQHSKDLDDIENLSPVTTDELSNVLLNLEHYPELAQLPRPSQFAQIYRSPSLNKSGSSPFNSPSKFSYSSISSQTTYDSTYEDLAQRKMHYQAAAMPRYPDSSPVLNTPN</sequence>
<gene>
    <name evidence="7" type="ORF">OGAPHI_006143</name>
</gene>
<proteinExistence type="inferred from homology"/>
<dbReference type="GO" id="GO:0051301">
    <property type="term" value="P:cell division"/>
    <property type="evidence" value="ECO:0007669"/>
    <property type="project" value="UniProtKB-KW"/>
</dbReference>